<evidence type="ECO:0000313" key="4">
    <source>
        <dbReference type="Proteomes" id="UP000549616"/>
    </source>
</evidence>
<feature type="signal peptide" evidence="2">
    <location>
        <begin position="1"/>
        <end position="23"/>
    </location>
</feature>
<proteinExistence type="predicted"/>
<gene>
    <name evidence="3" type="ORF">HNR02_002411</name>
</gene>
<dbReference type="Pfam" id="PF04314">
    <property type="entry name" value="PCuAC"/>
    <property type="match status" value="1"/>
</dbReference>
<feature type="chain" id="PRO_5039270508" evidence="2">
    <location>
        <begin position="24"/>
        <end position="217"/>
    </location>
</feature>
<dbReference type="AlphaFoldDB" id="A0A853B1X0"/>
<feature type="region of interest" description="Disordered" evidence="1">
    <location>
        <begin position="121"/>
        <end position="153"/>
    </location>
</feature>
<sequence length="217" mass="21342">MRLQNRRVVGASVVAAGAALALAGCGAGQITQTATMLPAVNGAMAQVGKLNLRDAGLVNRNDCQQAYASGSNAPLALVIANDGVSDDQLVSVSSPSAATATIDGQQNIVAGSTLVIGPANTSESIEQSSSSAPTSTSGSATSSPTSSAAAGPTGDAAQVGFGSVVLQGIKSVVWPGQNVPVTFTFRDAGPVTVQMPVHAPTVELSCQAPASQESGGH</sequence>
<dbReference type="InterPro" id="IPR036182">
    <property type="entry name" value="PCuAC_sf"/>
</dbReference>
<keyword evidence="2" id="KW-0732">Signal</keyword>
<feature type="compositionally biased region" description="Low complexity" evidence="1">
    <location>
        <begin position="128"/>
        <end position="153"/>
    </location>
</feature>
<dbReference type="EMBL" id="JACCFK010000001">
    <property type="protein sequence ID" value="NYI89088.1"/>
    <property type="molecule type" value="Genomic_DNA"/>
</dbReference>
<protein>
    <submittedName>
        <fullName evidence="3">Copper(I)-binding protein</fullName>
    </submittedName>
</protein>
<evidence type="ECO:0000256" key="2">
    <source>
        <dbReference type="SAM" id="SignalP"/>
    </source>
</evidence>
<evidence type="ECO:0000313" key="3">
    <source>
        <dbReference type="EMBL" id="NYI89088.1"/>
    </source>
</evidence>
<dbReference type="SUPFAM" id="SSF110087">
    <property type="entry name" value="DR1885-like metal-binding protein"/>
    <property type="match status" value="1"/>
</dbReference>
<keyword evidence="4" id="KW-1185">Reference proteome</keyword>
<reference evidence="3 4" key="1">
    <citation type="submission" date="2020-07" db="EMBL/GenBank/DDBJ databases">
        <title>Sequencing the genomes of 1000 actinobacteria strains.</title>
        <authorList>
            <person name="Klenk H.-P."/>
        </authorList>
    </citation>
    <scope>NUCLEOTIDE SEQUENCE [LARGE SCALE GENOMIC DNA]</scope>
    <source>
        <strain evidence="3 4">DSM 104006</strain>
    </source>
</reference>
<dbReference type="Gene3D" id="2.60.40.1890">
    <property type="entry name" value="PCu(A)C copper chaperone"/>
    <property type="match status" value="1"/>
</dbReference>
<accession>A0A853B1X0</accession>
<organism evidence="3 4">
    <name type="scientific">Amycolatopsis endophytica</name>
    <dbReference type="NCBI Taxonomy" id="860233"/>
    <lineage>
        <taxon>Bacteria</taxon>
        <taxon>Bacillati</taxon>
        <taxon>Actinomycetota</taxon>
        <taxon>Actinomycetes</taxon>
        <taxon>Pseudonocardiales</taxon>
        <taxon>Pseudonocardiaceae</taxon>
        <taxon>Amycolatopsis</taxon>
    </lineage>
</organism>
<evidence type="ECO:0000256" key="1">
    <source>
        <dbReference type="SAM" id="MobiDB-lite"/>
    </source>
</evidence>
<dbReference type="Proteomes" id="UP000549616">
    <property type="component" value="Unassembled WGS sequence"/>
</dbReference>
<comment type="caution">
    <text evidence="3">The sequence shown here is derived from an EMBL/GenBank/DDBJ whole genome shotgun (WGS) entry which is preliminary data.</text>
</comment>
<name>A0A853B1X0_9PSEU</name>
<dbReference type="RefSeq" id="WP_312860978.1">
    <property type="nucleotide sequence ID" value="NZ_JACCFK010000001.1"/>
</dbReference>
<dbReference type="InterPro" id="IPR007410">
    <property type="entry name" value="LpqE-like"/>
</dbReference>
<dbReference type="PROSITE" id="PS51257">
    <property type="entry name" value="PROKAR_LIPOPROTEIN"/>
    <property type="match status" value="1"/>
</dbReference>